<dbReference type="EMBL" id="VNHQ01000013">
    <property type="protein sequence ID" value="TYP63625.1"/>
    <property type="molecule type" value="Genomic_DNA"/>
</dbReference>
<dbReference type="PANTHER" id="PTHR13610">
    <property type="entry name" value="METHYLTRANSFERASE DOMAIN-CONTAINING PROTEIN"/>
    <property type="match status" value="1"/>
</dbReference>
<reference evidence="5 6" key="1">
    <citation type="submission" date="2019-07" db="EMBL/GenBank/DDBJ databases">
        <title>Deep subsurface shale carbon reservoir microbial communities from Ohio and West Virginia, USA.</title>
        <authorList>
            <person name="Wrighton K."/>
        </authorList>
    </citation>
    <scope>NUCLEOTIDE SEQUENCE [LARGE SCALE GENOMIC DNA]</scope>
    <source>
        <strain evidence="5 6">NP_8Ht</strain>
    </source>
</reference>
<dbReference type="GO" id="GO:0032259">
    <property type="term" value="P:methylation"/>
    <property type="evidence" value="ECO:0007669"/>
    <property type="project" value="UniProtKB-KW"/>
</dbReference>
<proteinExistence type="predicted"/>
<evidence type="ECO:0000256" key="1">
    <source>
        <dbReference type="ARBA" id="ARBA00022603"/>
    </source>
</evidence>
<evidence type="ECO:0000313" key="5">
    <source>
        <dbReference type="EMBL" id="TYP63625.1"/>
    </source>
</evidence>
<dbReference type="Gene3D" id="3.40.50.150">
    <property type="entry name" value="Vaccinia Virus protein VP39"/>
    <property type="match status" value="1"/>
</dbReference>
<dbReference type="PANTHER" id="PTHR13610:SF11">
    <property type="entry name" value="METHYLTRANSFERASE DOMAIN-CONTAINING PROTEIN"/>
    <property type="match status" value="1"/>
</dbReference>
<protein>
    <recommendedName>
        <fullName evidence="7">Trans-aconitate methyltransferase</fullName>
    </recommendedName>
</protein>
<keyword evidence="4" id="KW-0472">Membrane</keyword>
<gene>
    <name evidence="5" type="ORF">A9A72_123400</name>
</gene>
<accession>A0A5S5B9D3</accession>
<feature type="transmembrane region" description="Helical" evidence="4">
    <location>
        <begin position="12"/>
        <end position="33"/>
    </location>
</feature>
<dbReference type="InterPro" id="IPR026170">
    <property type="entry name" value="FAM173A/B"/>
</dbReference>
<comment type="caution">
    <text evidence="5">The sequence shown here is derived from an EMBL/GenBank/DDBJ whole genome shotgun (WGS) entry which is preliminary data.</text>
</comment>
<keyword evidence="4" id="KW-0812">Transmembrane</keyword>
<organism evidence="5 6">
    <name type="scientific">Stutzerimonas stutzeri</name>
    <name type="common">Pseudomonas stutzeri</name>
    <dbReference type="NCBI Taxonomy" id="316"/>
    <lineage>
        <taxon>Bacteria</taxon>
        <taxon>Pseudomonadati</taxon>
        <taxon>Pseudomonadota</taxon>
        <taxon>Gammaproteobacteria</taxon>
        <taxon>Pseudomonadales</taxon>
        <taxon>Pseudomonadaceae</taxon>
        <taxon>Stutzerimonas</taxon>
    </lineage>
</organism>
<feature type="transmembrane region" description="Helical" evidence="4">
    <location>
        <begin position="87"/>
        <end position="105"/>
    </location>
</feature>
<dbReference type="Proteomes" id="UP000324282">
    <property type="component" value="Unassembled WGS sequence"/>
</dbReference>
<evidence type="ECO:0000256" key="3">
    <source>
        <dbReference type="ARBA" id="ARBA00022691"/>
    </source>
</evidence>
<keyword evidence="4" id="KW-1133">Transmembrane helix</keyword>
<evidence type="ECO:0008006" key="7">
    <source>
        <dbReference type="Google" id="ProtNLM"/>
    </source>
</evidence>
<name>A0A5S5B9D3_STUST</name>
<keyword evidence="2" id="KW-0808">Transferase</keyword>
<feature type="transmembrane region" description="Helical" evidence="4">
    <location>
        <begin position="40"/>
        <end position="57"/>
    </location>
</feature>
<dbReference type="AlphaFoldDB" id="A0A5S5B9D3"/>
<keyword evidence="3" id="KW-0949">S-adenosyl-L-methionine</keyword>
<evidence type="ECO:0000256" key="2">
    <source>
        <dbReference type="ARBA" id="ARBA00022679"/>
    </source>
</evidence>
<dbReference type="InterPro" id="IPR029063">
    <property type="entry name" value="SAM-dependent_MTases_sf"/>
</dbReference>
<dbReference type="GO" id="GO:0016279">
    <property type="term" value="F:protein-lysine N-methyltransferase activity"/>
    <property type="evidence" value="ECO:0007669"/>
    <property type="project" value="InterPro"/>
</dbReference>
<evidence type="ECO:0000256" key="4">
    <source>
        <dbReference type="SAM" id="Phobius"/>
    </source>
</evidence>
<keyword evidence="1" id="KW-0489">Methyltransferase</keyword>
<sequence>MPVSSLTRYPALLAMLSQLLSLLLCWLLLLALARLLGWHLSLLGAACVQGAVAAAIGQRLGLSRWWLSINLGFVPGLVLLQDHALPPWLLLLGFLVLLMLNWNALTERVPLYLTGSAAEQCLARRLAALPDGFRFIDLGSGLGGTLLRLARQYPSAHFVGVETAPLTFALCWLRCLFQRNCRVRFRSFWREPLVGYDVVYCFLSPAPMPALWDKARVEMNPGALLISNSFEVPDVEPQEILAIDDWRHSRLLIWRPGVAPRPDGHSASG</sequence>
<dbReference type="SUPFAM" id="SSF53335">
    <property type="entry name" value="S-adenosyl-L-methionine-dependent methyltransferases"/>
    <property type="match status" value="1"/>
</dbReference>
<evidence type="ECO:0000313" key="6">
    <source>
        <dbReference type="Proteomes" id="UP000324282"/>
    </source>
</evidence>
<dbReference type="OrthoDB" id="5611641at2"/>
<dbReference type="RefSeq" id="WP_148925325.1">
    <property type="nucleotide sequence ID" value="NZ_VNHQ01000013.1"/>
</dbReference>